<protein>
    <recommendedName>
        <fullName evidence="3 5">Flagellar hook protein FlgE</fullName>
    </recommendedName>
</protein>
<dbReference type="EMBL" id="SMAJ01000027">
    <property type="protein sequence ID" value="TCT00898.1"/>
    <property type="molecule type" value="Genomic_DNA"/>
</dbReference>
<reference evidence="9 10" key="1">
    <citation type="submission" date="2019-03" db="EMBL/GenBank/DDBJ databases">
        <title>Genomic Encyclopedia of Type Strains, Phase IV (KMG-IV): sequencing the most valuable type-strain genomes for metagenomic binning, comparative biology and taxonomic classification.</title>
        <authorList>
            <person name="Goeker M."/>
        </authorList>
    </citation>
    <scope>NUCLEOTIDE SEQUENCE [LARGE SCALE GENOMIC DNA]</scope>
    <source>
        <strain evidence="9 10">DSM 24591</strain>
    </source>
</reference>
<dbReference type="PANTHER" id="PTHR30435:SF1">
    <property type="entry name" value="FLAGELLAR HOOK PROTEIN FLGE"/>
    <property type="match status" value="1"/>
</dbReference>
<dbReference type="SUPFAM" id="SSF117143">
    <property type="entry name" value="Flagellar hook protein flgE"/>
    <property type="match status" value="1"/>
</dbReference>
<evidence type="ECO:0000256" key="1">
    <source>
        <dbReference type="ARBA" id="ARBA00004117"/>
    </source>
</evidence>
<dbReference type="PROSITE" id="PS00588">
    <property type="entry name" value="FLAGELLA_BB_ROD"/>
    <property type="match status" value="1"/>
</dbReference>
<dbReference type="Pfam" id="PF00460">
    <property type="entry name" value="Flg_bb_rod"/>
    <property type="match status" value="1"/>
</dbReference>
<dbReference type="RefSeq" id="WP_132586250.1">
    <property type="nucleotide sequence ID" value="NZ_SMAJ01000027.1"/>
</dbReference>
<evidence type="ECO:0000259" key="6">
    <source>
        <dbReference type="Pfam" id="PF00460"/>
    </source>
</evidence>
<dbReference type="InterPro" id="IPR011491">
    <property type="entry name" value="FlgE_D2"/>
</dbReference>
<gene>
    <name evidence="9" type="ORF">EDC26_12711</name>
</gene>
<comment type="caution">
    <text evidence="9">The sequence shown here is derived from an EMBL/GenBank/DDBJ whole genome shotgun (WGS) entry which is preliminary data.</text>
</comment>
<dbReference type="Proteomes" id="UP000295525">
    <property type="component" value="Unassembled WGS sequence"/>
</dbReference>
<dbReference type="OrthoDB" id="8578401at2"/>
<evidence type="ECO:0000259" key="8">
    <source>
        <dbReference type="Pfam" id="PF07559"/>
    </source>
</evidence>
<evidence type="ECO:0000313" key="10">
    <source>
        <dbReference type="Proteomes" id="UP000295525"/>
    </source>
</evidence>
<dbReference type="InterPro" id="IPR019776">
    <property type="entry name" value="Flagellar_basal_body_rod_CS"/>
</dbReference>
<dbReference type="InterPro" id="IPR010930">
    <property type="entry name" value="Flg_bb/hook_C_dom"/>
</dbReference>
<dbReference type="Gene3D" id="2.60.98.20">
    <property type="entry name" value="Flagellar hook protein FlgE"/>
    <property type="match status" value="1"/>
</dbReference>
<comment type="similarity">
    <text evidence="2 5">Belongs to the flagella basal body rod proteins family.</text>
</comment>
<dbReference type="GO" id="GO:0005829">
    <property type="term" value="C:cytosol"/>
    <property type="evidence" value="ECO:0007669"/>
    <property type="project" value="TreeGrafter"/>
</dbReference>
<dbReference type="InterPro" id="IPR037925">
    <property type="entry name" value="FlgE/F/G-like"/>
</dbReference>
<feature type="domain" description="Flagellar hook protein FlgE D2" evidence="8">
    <location>
        <begin position="152"/>
        <end position="288"/>
    </location>
</feature>
<comment type="function">
    <text evidence="5">A flexible structure which links the flagellar filament to the drive apparatus in the basal body.</text>
</comment>
<evidence type="ECO:0000256" key="2">
    <source>
        <dbReference type="ARBA" id="ARBA00009677"/>
    </source>
</evidence>
<dbReference type="NCBIfam" id="TIGR03506">
    <property type="entry name" value="FlgEFG_subfam"/>
    <property type="match status" value="1"/>
</dbReference>
<feature type="domain" description="Flagellar basal-body/hook protein C-terminal" evidence="7">
    <location>
        <begin position="363"/>
        <end position="404"/>
    </location>
</feature>
<dbReference type="GO" id="GO:0071978">
    <property type="term" value="P:bacterial-type flagellum-dependent swarming motility"/>
    <property type="evidence" value="ECO:0007669"/>
    <property type="project" value="TreeGrafter"/>
</dbReference>
<dbReference type="GO" id="GO:0009424">
    <property type="term" value="C:bacterial-type flagellum hook"/>
    <property type="evidence" value="ECO:0007669"/>
    <property type="project" value="TreeGrafter"/>
</dbReference>
<dbReference type="Pfam" id="PF07559">
    <property type="entry name" value="FlgE_D2"/>
    <property type="match status" value="1"/>
</dbReference>
<evidence type="ECO:0000256" key="3">
    <source>
        <dbReference type="ARBA" id="ARBA00019015"/>
    </source>
</evidence>
<feature type="domain" description="Flagellar basal body rod protein N-terminal" evidence="6">
    <location>
        <begin position="7"/>
        <end position="33"/>
    </location>
</feature>
<dbReference type="AlphaFoldDB" id="A0A4V2UWT6"/>
<dbReference type="NCBIfam" id="NF004238">
    <property type="entry name" value="PRK05682.1-1"/>
    <property type="match status" value="1"/>
</dbReference>
<dbReference type="InterPro" id="IPR020013">
    <property type="entry name" value="Flagellar_FlgE/F/G"/>
</dbReference>
<evidence type="ECO:0000259" key="7">
    <source>
        <dbReference type="Pfam" id="PF06429"/>
    </source>
</evidence>
<evidence type="ECO:0000313" key="9">
    <source>
        <dbReference type="EMBL" id="TCT00898.1"/>
    </source>
</evidence>
<comment type="subcellular location">
    <subcellularLocation>
        <location evidence="1 5">Bacterial flagellum basal body</location>
    </subcellularLocation>
</comment>
<keyword evidence="9" id="KW-0282">Flagellum</keyword>
<dbReference type="GO" id="GO:0009425">
    <property type="term" value="C:bacterial-type flagellum basal body"/>
    <property type="evidence" value="ECO:0007669"/>
    <property type="project" value="UniProtKB-SubCell"/>
</dbReference>
<dbReference type="InterPro" id="IPR001444">
    <property type="entry name" value="Flag_bb_rod_N"/>
</dbReference>
<proteinExistence type="inferred from homology"/>
<name>A0A4V2UWT6_9BURK</name>
<sequence>MSFGQSLSGLAAAAQDLDVIGNNIANSATVGFKSGTATFADVYANSRVGLGVQLASVNQDFSVGNITSTGNPYDMAIDGPKGMFRLQDQNGQILYSRNGQFFADKDNYVVNAQGQRLTGYPVGAGSTNLTTLRVPVGNIAPSATSQMTSQINLDANATVIDPVVTPFDPTVASTYSYSLPITTYDSLGNSHQLTQYFAKAAGTPPAQSNWNVYYRLDGNALTSPTDAAPYKMSFNGAGTLTSPVTSALTMTQPGSANALAAPLNITLDYTSSTQFGGDYSSNFSQNGYTTGNFAGVSFSPDGTMMASYTNGQTQSVGTLALATFNNLQGLQSVGGGAWIETSTSGQAIVGRPGSNGLATVKGQSVEDSNVDVSKALVSMIIAQRTYQANAQSIKTQDQVMQSLITGL</sequence>
<dbReference type="PANTHER" id="PTHR30435">
    <property type="entry name" value="FLAGELLAR PROTEIN"/>
    <property type="match status" value="1"/>
</dbReference>
<accession>A0A4V2UWT6</accession>
<evidence type="ECO:0000256" key="5">
    <source>
        <dbReference type="RuleBase" id="RU362116"/>
    </source>
</evidence>
<dbReference type="Pfam" id="PF06429">
    <property type="entry name" value="Flg_bbr_C"/>
    <property type="match status" value="1"/>
</dbReference>
<organism evidence="9 10">
    <name type="scientific">Paralcaligenes ureilyticus</name>
    <dbReference type="NCBI Taxonomy" id="627131"/>
    <lineage>
        <taxon>Bacteria</taxon>
        <taxon>Pseudomonadati</taxon>
        <taxon>Pseudomonadota</taxon>
        <taxon>Betaproteobacteria</taxon>
        <taxon>Burkholderiales</taxon>
        <taxon>Alcaligenaceae</taxon>
        <taxon>Paralcaligenes</taxon>
    </lineage>
</organism>
<keyword evidence="9" id="KW-0966">Cell projection</keyword>
<keyword evidence="4 5" id="KW-0975">Bacterial flagellum</keyword>
<keyword evidence="9" id="KW-0969">Cilium</keyword>
<evidence type="ECO:0000256" key="4">
    <source>
        <dbReference type="ARBA" id="ARBA00023143"/>
    </source>
</evidence>
<keyword evidence="10" id="KW-1185">Reference proteome</keyword>
<dbReference type="InterPro" id="IPR037058">
    <property type="entry name" value="Falgellar_hook_FlgE_sf"/>
</dbReference>